<evidence type="ECO:0000259" key="1">
    <source>
        <dbReference type="PROSITE" id="PS50181"/>
    </source>
</evidence>
<dbReference type="AlphaFoldDB" id="A0A1R2BPB9"/>
<protein>
    <recommendedName>
        <fullName evidence="1">F-box domain-containing protein</fullName>
    </recommendedName>
</protein>
<evidence type="ECO:0000313" key="2">
    <source>
        <dbReference type="EMBL" id="OMJ78601.1"/>
    </source>
</evidence>
<dbReference type="Pfam" id="PF00646">
    <property type="entry name" value="F-box"/>
    <property type="match status" value="1"/>
</dbReference>
<evidence type="ECO:0000313" key="3">
    <source>
        <dbReference type="Proteomes" id="UP000187209"/>
    </source>
</evidence>
<reference evidence="2 3" key="1">
    <citation type="submission" date="2016-11" db="EMBL/GenBank/DDBJ databases">
        <title>The macronuclear genome of Stentor coeruleus: a giant cell with tiny introns.</title>
        <authorList>
            <person name="Slabodnick M."/>
            <person name="Ruby J.G."/>
            <person name="Reiff S.B."/>
            <person name="Swart E.C."/>
            <person name="Gosai S."/>
            <person name="Prabakaran S."/>
            <person name="Witkowska E."/>
            <person name="Larue G.E."/>
            <person name="Fisher S."/>
            <person name="Freeman R.M."/>
            <person name="Gunawardena J."/>
            <person name="Chu W."/>
            <person name="Stover N.A."/>
            <person name="Gregory B.D."/>
            <person name="Nowacki M."/>
            <person name="Derisi J."/>
            <person name="Roy S.W."/>
            <person name="Marshall W.F."/>
            <person name="Sood P."/>
        </authorList>
    </citation>
    <scope>NUCLEOTIDE SEQUENCE [LARGE SCALE GENOMIC DNA]</scope>
    <source>
        <strain evidence="2">WM001</strain>
    </source>
</reference>
<dbReference type="PROSITE" id="PS50181">
    <property type="entry name" value="FBOX"/>
    <property type="match status" value="1"/>
</dbReference>
<accession>A0A1R2BPB9</accession>
<name>A0A1R2BPB9_9CILI</name>
<comment type="caution">
    <text evidence="2">The sequence shown here is derived from an EMBL/GenBank/DDBJ whole genome shotgun (WGS) entry which is preliminary data.</text>
</comment>
<proteinExistence type="predicted"/>
<feature type="domain" description="F-box" evidence="1">
    <location>
        <begin position="1"/>
        <end position="50"/>
    </location>
</feature>
<keyword evidence="3" id="KW-1185">Reference proteome</keyword>
<dbReference type="OrthoDB" id="322645at2759"/>
<dbReference type="EMBL" id="MPUH01000513">
    <property type="protein sequence ID" value="OMJ78601.1"/>
    <property type="molecule type" value="Genomic_DNA"/>
</dbReference>
<gene>
    <name evidence="2" type="ORF">SteCoe_21525</name>
</gene>
<organism evidence="2 3">
    <name type="scientific">Stentor coeruleus</name>
    <dbReference type="NCBI Taxonomy" id="5963"/>
    <lineage>
        <taxon>Eukaryota</taxon>
        <taxon>Sar</taxon>
        <taxon>Alveolata</taxon>
        <taxon>Ciliophora</taxon>
        <taxon>Postciliodesmatophora</taxon>
        <taxon>Heterotrichea</taxon>
        <taxon>Heterotrichida</taxon>
        <taxon>Stentoridae</taxon>
        <taxon>Stentor</taxon>
    </lineage>
</organism>
<dbReference type="Proteomes" id="UP000187209">
    <property type="component" value="Unassembled WGS sequence"/>
</dbReference>
<dbReference type="InterPro" id="IPR001810">
    <property type="entry name" value="F-box_dom"/>
</dbReference>
<sequence>MLLFDLPSSIIYEISTYLKPEELFFNCACICKEANKVFDNDHFKIFWIKNHLNLTLDLSLYDLKCTFLDINSNTIVNFKPWFTNGGVSTREYRNSYANMWKYNADTYSTYYEEGENLKLIKNICCTAYFNGKIQYQNFTDGFYSDVYQLTYNPESLNEKYNIEDLDHTKVLILDPLSNEKIDNYEDYDLKLYRPASVLNTAPTYKIRDTPKFPNNTISIVKKIAIARPVFFTGCVKSLIFIFSENSYTKNFETFNAYNDIENIEKAKSLGNINKIEENNEFEWVEYNNTGKDYYPVLWMQFKTWKVNHIVINLTKCHHPKFVCVKFIDIDDRRSDWDLEDLQPNFDITYSLMLGSVVNLE</sequence>